<keyword evidence="3" id="KW-0804">Transcription</keyword>
<evidence type="ECO:0000256" key="2">
    <source>
        <dbReference type="ARBA" id="ARBA00023125"/>
    </source>
</evidence>
<keyword evidence="6" id="KW-1185">Reference proteome</keyword>
<dbReference type="SUPFAM" id="SSF46785">
    <property type="entry name" value="Winged helix' DNA-binding domain"/>
    <property type="match status" value="1"/>
</dbReference>
<evidence type="ECO:0000313" key="5">
    <source>
        <dbReference type="EMBL" id="MBB1488479.1"/>
    </source>
</evidence>
<organism evidence="5 6">
    <name type="scientific">Oceanospirillum sediminis</name>
    <dbReference type="NCBI Taxonomy" id="2760088"/>
    <lineage>
        <taxon>Bacteria</taxon>
        <taxon>Pseudomonadati</taxon>
        <taxon>Pseudomonadota</taxon>
        <taxon>Gammaproteobacteria</taxon>
        <taxon>Oceanospirillales</taxon>
        <taxon>Oceanospirillaceae</taxon>
        <taxon>Oceanospirillum</taxon>
    </lineage>
</organism>
<dbReference type="PANTHER" id="PTHR43537:SF24">
    <property type="entry name" value="GLUCONATE OPERON TRANSCRIPTIONAL REPRESSOR"/>
    <property type="match status" value="1"/>
</dbReference>
<keyword evidence="1" id="KW-0805">Transcription regulation</keyword>
<feature type="domain" description="GntR C-terminal" evidence="4">
    <location>
        <begin position="60"/>
        <end position="184"/>
    </location>
</feature>
<dbReference type="Pfam" id="PF07729">
    <property type="entry name" value="FCD"/>
    <property type="match status" value="1"/>
</dbReference>
<dbReference type="InterPro" id="IPR036388">
    <property type="entry name" value="WH-like_DNA-bd_sf"/>
</dbReference>
<evidence type="ECO:0000313" key="6">
    <source>
        <dbReference type="Proteomes" id="UP000565262"/>
    </source>
</evidence>
<comment type="caution">
    <text evidence="5">The sequence shown here is derived from an EMBL/GenBank/DDBJ whole genome shotgun (WGS) entry which is preliminary data.</text>
</comment>
<gene>
    <name evidence="5" type="ORF">H4O21_17895</name>
</gene>
<dbReference type="SMART" id="SM00895">
    <property type="entry name" value="FCD"/>
    <property type="match status" value="1"/>
</dbReference>
<dbReference type="GO" id="GO:0003677">
    <property type="term" value="F:DNA binding"/>
    <property type="evidence" value="ECO:0007669"/>
    <property type="project" value="UniProtKB-KW"/>
</dbReference>
<dbReference type="InterPro" id="IPR036390">
    <property type="entry name" value="WH_DNA-bd_sf"/>
</dbReference>
<dbReference type="Gene3D" id="1.10.10.10">
    <property type="entry name" value="Winged helix-like DNA-binding domain superfamily/Winged helix DNA-binding domain"/>
    <property type="match status" value="1"/>
</dbReference>
<dbReference type="AlphaFoldDB" id="A0A839IVK2"/>
<dbReference type="InterPro" id="IPR008920">
    <property type="entry name" value="TF_FadR/GntR_C"/>
</dbReference>
<evidence type="ECO:0000256" key="3">
    <source>
        <dbReference type="ARBA" id="ARBA00023163"/>
    </source>
</evidence>
<evidence type="ECO:0000259" key="4">
    <source>
        <dbReference type="SMART" id="SM00895"/>
    </source>
</evidence>
<protein>
    <submittedName>
        <fullName evidence="5">GntR family transcriptional regulator</fullName>
    </submittedName>
</protein>
<accession>A0A839IVK2</accession>
<dbReference type="PANTHER" id="PTHR43537">
    <property type="entry name" value="TRANSCRIPTIONAL REGULATOR, GNTR FAMILY"/>
    <property type="match status" value="1"/>
</dbReference>
<evidence type="ECO:0000256" key="1">
    <source>
        <dbReference type="ARBA" id="ARBA00023015"/>
    </source>
</evidence>
<name>A0A839IVK2_9GAMM</name>
<proteinExistence type="predicted"/>
<dbReference type="InterPro" id="IPR011711">
    <property type="entry name" value="GntR_C"/>
</dbReference>
<dbReference type="EMBL" id="JACJFM010000029">
    <property type="protein sequence ID" value="MBB1488479.1"/>
    <property type="molecule type" value="Genomic_DNA"/>
</dbReference>
<reference evidence="5 6" key="1">
    <citation type="submission" date="2020-08" db="EMBL/GenBank/DDBJ databases">
        <title>Oceanospirillum sp. nov. isolated from marine sediment.</title>
        <authorList>
            <person name="Ji X."/>
        </authorList>
    </citation>
    <scope>NUCLEOTIDE SEQUENCE [LARGE SCALE GENOMIC DNA]</scope>
    <source>
        <strain evidence="5 6">D5</strain>
    </source>
</reference>
<dbReference type="Proteomes" id="UP000565262">
    <property type="component" value="Unassembled WGS sequence"/>
</dbReference>
<dbReference type="SUPFAM" id="SSF48008">
    <property type="entry name" value="GntR ligand-binding domain-like"/>
    <property type="match status" value="1"/>
</dbReference>
<keyword evidence="2" id="KW-0238">DNA-binding</keyword>
<dbReference type="Gene3D" id="1.20.120.530">
    <property type="entry name" value="GntR ligand-binding domain-like"/>
    <property type="match status" value="1"/>
</dbReference>
<sequence>MISRWQTGVFLRQNELERHLSVNRFTVRQVLEELTKRGVLEHVPYKGHRIKEHSPKEREQITETRLLLEQGACRKVMQNITEAGMELLQQQAITFRASLLSGDTQSQIESNFLFHKYFYDFCGNPFLAEEIRLLREKGLRVSKPGWHQPMASERACQEHFAMVEALKNKDLLRLEHLIYLHLTGWKRASETEYMPITQN</sequence>